<dbReference type="InterPro" id="IPR013149">
    <property type="entry name" value="ADH-like_C"/>
</dbReference>
<name>A0A9P6EN52_9AGAR</name>
<dbReference type="AlphaFoldDB" id="A0A9P6EN52"/>
<protein>
    <recommendedName>
        <fullName evidence="1">Enoyl reductase (ER) domain-containing protein</fullName>
    </recommendedName>
</protein>
<dbReference type="SUPFAM" id="SSF50129">
    <property type="entry name" value="GroES-like"/>
    <property type="match status" value="1"/>
</dbReference>
<dbReference type="Gene3D" id="3.40.50.720">
    <property type="entry name" value="NAD(P)-binding Rossmann-like Domain"/>
    <property type="match status" value="1"/>
</dbReference>
<dbReference type="Proteomes" id="UP000807306">
    <property type="component" value="Unassembled WGS sequence"/>
</dbReference>
<dbReference type="InterPro" id="IPR020843">
    <property type="entry name" value="ER"/>
</dbReference>
<comment type="caution">
    <text evidence="2">The sequence shown here is derived from an EMBL/GenBank/DDBJ whole genome shotgun (WGS) entry which is preliminary data.</text>
</comment>
<dbReference type="Gene3D" id="3.90.180.10">
    <property type="entry name" value="Medium-chain alcohol dehydrogenases, catalytic domain"/>
    <property type="match status" value="1"/>
</dbReference>
<dbReference type="Pfam" id="PF08240">
    <property type="entry name" value="ADH_N"/>
    <property type="match status" value="1"/>
</dbReference>
<dbReference type="PANTHER" id="PTHR45033:SF3">
    <property type="entry name" value="DEHYDROGENASE, PUTATIVE (AFU_ORTHOLOGUE AFUA_2G13270)-RELATED"/>
    <property type="match status" value="1"/>
</dbReference>
<reference evidence="2" key="1">
    <citation type="submission" date="2020-11" db="EMBL/GenBank/DDBJ databases">
        <authorList>
            <consortium name="DOE Joint Genome Institute"/>
            <person name="Ahrendt S."/>
            <person name="Riley R."/>
            <person name="Andreopoulos W."/>
            <person name="Labutti K."/>
            <person name="Pangilinan J."/>
            <person name="Ruiz-Duenas F.J."/>
            <person name="Barrasa J.M."/>
            <person name="Sanchez-Garcia M."/>
            <person name="Camarero S."/>
            <person name="Miyauchi S."/>
            <person name="Serrano A."/>
            <person name="Linde D."/>
            <person name="Babiker R."/>
            <person name="Drula E."/>
            <person name="Ayuso-Fernandez I."/>
            <person name="Pacheco R."/>
            <person name="Padilla G."/>
            <person name="Ferreira P."/>
            <person name="Barriuso J."/>
            <person name="Kellner H."/>
            <person name="Castanera R."/>
            <person name="Alfaro M."/>
            <person name="Ramirez L."/>
            <person name="Pisabarro A.G."/>
            <person name="Kuo A."/>
            <person name="Tritt A."/>
            <person name="Lipzen A."/>
            <person name="He G."/>
            <person name="Yan M."/>
            <person name="Ng V."/>
            <person name="Cullen D."/>
            <person name="Martin F."/>
            <person name="Rosso M.-N."/>
            <person name="Henrissat B."/>
            <person name="Hibbett D."/>
            <person name="Martinez A.T."/>
            <person name="Grigoriev I.V."/>
        </authorList>
    </citation>
    <scope>NUCLEOTIDE SEQUENCE</scope>
    <source>
        <strain evidence="2">CBS 506.95</strain>
    </source>
</reference>
<organism evidence="2 3">
    <name type="scientific">Crepidotus variabilis</name>
    <dbReference type="NCBI Taxonomy" id="179855"/>
    <lineage>
        <taxon>Eukaryota</taxon>
        <taxon>Fungi</taxon>
        <taxon>Dikarya</taxon>
        <taxon>Basidiomycota</taxon>
        <taxon>Agaricomycotina</taxon>
        <taxon>Agaricomycetes</taxon>
        <taxon>Agaricomycetidae</taxon>
        <taxon>Agaricales</taxon>
        <taxon>Agaricineae</taxon>
        <taxon>Crepidotaceae</taxon>
        <taxon>Crepidotus</taxon>
    </lineage>
</organism>
<dbReference type="OrthoDB" id="1706066at2759"/>
<gene>
    <name evidence="2" type="ORF">CPB83DRAFT_867255</name>
</gene>
<dbReference type="InterPro" id="IPR036291">
    <property type="entry name" value="NAD(P)-bd_dom_sf"/>
</dbReference>
<sequence>MAKSLGFKLPPSTKAIIIKKSENFKKSLYHDAALVELPLAPPGPAEVMVKINATGFNHREVWIRKGQYPAINFGGVMGADGAGTVIASGRPNDPLLNTRVFLNPIRGWHDHPDAPESQFGTVGGTTYPKIGTFCEYIVVERDHVLPTPAHLDDIHAATWPVAGITSWRAVAVNAQVQAGQNVLITGIGGGVALVAMQLCLAMSANVFVTSGSQDKIQKAVSLGAKGGVNYKEDDWPKKLEILLHEHDNKNSKLDAVIDSAGGDLMNQLRRTLKRGGKVVCYGMTASPKITFTMRDVLANQKLIGSTLGSLKDLKDATEFIAQHRVTPVVSHVVEGLEAAEEGFELMKSGNQFGKIVIALDSSNTHSGLRLSKL</sequence>
<dbReference type="FunFam" id="3.40.50.720:FF:000481">
    <property type="entry name" value="Alcohol dehydrogenase, variant"/>
    <property type="match status" value="1"/>
</dbReference>
<evidence type="ECO:0000259" key="1">
    <source>
        <dbReference type="SMART" id="SM00829"/>
    </source>
</evidence>
<dbReference type="SMART" id="SM00829">
    <property type="entry name" value="PKS_ER"/>
    <property type="match status" value="1"/>
</dbReference>
<dbReference type="GO" id="GO:0016491">
    <property type="term" value="F:oxidoreductase activity"/>
    <property type="evidence" value="ECO:0007669"/>
    <property type="project" value="InterPro"/>
</dbReference>
<accession>A0A9P6EN52</accession>
<evidence type="ECO:0000313" key="3">
    <source>
        <dbReference type="Proteomes" id="UP000807306"/>
    </source>
</evidence>
<dbReference type="InterPro" id="IPR052711">
    <property type="entry name" value="Zinc_ADH-like"/>
</dbReference>
<keyword evidence="3" id="KW-1185">Reference proteome</keyword>
<dbReference type="SUPFAM" id="SSF51735">
    <property type="entry name" value="NAD(P)-binding Rossmann-fold domains"/>
    <property type="match status" value="1"/>
</dbReference>
<proteinExistence type="predicted"/>
<evidence type="ECO:0000313" key="2">
    <source>
        <dbReference type="EMBL" id="KAF9532823.1"/>
    </source>
</evidence>
<dbReference type="PANTHER" id="PTHR45033">
    <property type="match status" value="1"/>
</dbReference>
<dbReference type="EMBL" id="MU157830">
    <property type="protein sequence ID" value="KAF9532823.1"/>
    <property type="molecule type" value="Genomic_DNA"/>
</dbReference>
<dbReference type="Pfam" id="PF00107">
    <property type="entry name" value="ADH_zinc_N"/>
    <property type="match status" value="1"/>
</dbReference>
<dbReference type="InterPro" id="IPR013154">
    <property type="entry name" value="ADH-like_N"/>
</dbReference>
<dbReference type="InterPro" id="IPR011032">
    <property type="entry name" value="GroES-like_sf"/>
</dbReference>
<feature type="domain" description="Enoyl reductase (ER)" evidence="1">
    <location>
        <begin position="27"/>
        <end position="357"/>
    </location>
</feature>